<evidence type="ECO:0000313" key="7">
    <source>
        <dbReference type="EMBL" id="MFI2475682.1"/>
    </source>
</evidence>
<gene>
    <name evidence="7" type="ORF">ACH49W_20110</name>
</gene>
<evidence type="ECO:0000256" key="5">
    <source>
        <dbReference type="ARBA" id="ARBA00047400"/>
    </source>
</evidence>
<evidence type="ECO:0000259" key="6">
    <source>
        <dbReference type="SMART" id="SM00822"/>
    </source>
</evidence>
<dbReference type="InterPro" id="IPR020904">
    <property type="entry name" value="Sc_DH/Rdtase_CS"/>
</dbReference>
<dbReference type="Pfam" id="PF00106">
    <property type="entry name" value="adh_short"/>
    <property type="match status" value="1"/>
</dbReference>
<feature type="domain" description="Ketoreductase" evidence="6">
    <location>
        <begin position="5"/>
        <end position="203"/>
    </location>
</feature>
<keyword evidence="7" id="KW-0560">Oxidoreductase</keyword>
<dbReference type="SUPFAM" id="SSF51735">
    <property type="entry name" value="NAD(P)-binding Rossmann-fold domains"/>
    <property type="match status" value="1"/>
</dbReference>
<reference evidence="7 8" key="1">
    <citation type="submission" date="2024-10" db="EMBL/GenBank/DDBJ databases">
        <title>The Natural Products Discovery Center: Release of the First 8490 Sequenced Strains for Exploring Actinobacteria Biosynthetic Diversity.</title>
        <authorList>
            <person name="Kalkreuter E."/>
            <person name="Kautsar S.A."/>
            <person name="Yang D."/>
            <person name="Bader C.D."/>
            <person name="Teijaro C.N."/>
            <person name="Fluegel L."/>
            <person name="Davis C.M."/>
            <person name="Simpson J.R."/>
            <person name="Lauterbach L."/>
            <person name="Steele A.D."/>
            <person name="Gui C."/>
            <person name="Meng S."/>
            <person name="Li G."/>
            <person name="Viehrig K."/>
            <person name="Ye F."/>
            <person name="Su P."/>
            <person name="Kiefer A.F."/>
            <person name="Nichols A."/>
            <person name="Cepeda A.J."/>
            <person name="Yan W."/>
            <person name="Fan B."/>
            <person name="Jiang Y."/>
            <person name="Adhikari A."/>
            <person name="Zheng C.-J."/>
            <person name="Schuster L."/>
            <person name="Cowan T.M."/>
            <person name="Smanski M.J."/>
            <person name="Chevrette M.G."/>
            <person name="De Carvalho L.P.S."/>
            <person name="Shen B."/>
        </authorList>
    </citation>
    <scope>NUCLEOTIDE SEQUENCE [LARGE SCALE GENOMIC DNA]</scope>
    <source>
        <strain evidence="7 8">NPDC019275</strain>
    </source>
</reference>
<comment type="subcellular location">
    <subcellularLocation>
        <location evidence="1">Secreted</location>
        <location evidence="1">Cell wall</location>
    </subcellularLocation>
</comment>
<dbReference type="InterPro" id="IPR057326">
    <property type="entry name" value="KR_dom"/>
</dbReference>
<dbReference type="CDD" id="cd05233">
    <property type="entry name" value="SDR_c"/>
    <property type="match status" value="1"/>
</dbReference>
<dbReference type="InterPro" id="IPR036291">
    <property type="entry name" value="NAD(P)-bd_dom_sf"/>
</dbReference>
<comment type="catalytic activity">
    <reaction evidence="5">
        <text>a (3R)-hydroxyacyl-[ACP] + NADP(+) = a 3-oxoacyl-[ACP] + NADPH + H(+)</text>
        <dbReference type="Rhea" id="RHEA:17397"/>
        <dbReference type="Rhea" id="RHEA-COMP:9916"/>
        <dbReference type="Rhea" id="RHEA-COMP:9945"/>
        <dbReference type="ChEBI" id="CHEBI:15378"/>
        <dbReference type="ChEBI" id="CHEBI:57783"/>
        <dbReference type="ChEBI" id="CHEBI:58349"/>
        <dbReference type="ChEBI" id="CHEBI:78776"/>
        <dbReference type="ChEBI" id="CHEBI:78827"/>
        <dbReference type="EC" id="1.1.1.100"/>
    </reaction>
    <physiologicalReaction direction="right-to-left" evidence="5">
        <dbReference type="Rhea" id="RHEA:17399"/>
    </physiologicalReaction>
</comment>
<evidence type="ECO:0000256" key="2">
    <source>
        <dbReference type="ARBA" id="ARBA00006484"/>
    </source>
</evidence>
<organism evidence="7 8">
    <name type="scientific">Nocardia xishanensis</name>
    <dbReference type="NCBI Taxonomy" id="238964"/>
    <lineage>
        <taxon>Bacteria</taxon>
        <taxon>Bacillati</taxon>
        <taxon>Actinomycetota</taxon>
        <taxon>Actinomycetes</taxon>
        <taxon>Mycobacteriales</taxon>
        <taxon>Nocardiaceae</taxon>
        <taxon>Nocardia</taxon>
    </lineage>
</organism>
<dbReference type="InterPro" id="IPR050259">
    <property type="entry name" value="SDR"/>
</dbReference>
<accession>A0ABW7X3K5</accession>
<dbReference type="EMBL" id="JBIRYO010000012">
    <property type="protein sequence ID" value="MFI2475682.1"/>
    <property type="molecule type" value="Genomic_DNA"/>
</dbReference>
<protein>
    <recommendedName>
        <fullName evidence="4">3-oxoacyl-[acyl-carrier-protein] reductase MabA</fullName>
    </recommendedName>
</protein>
<evidence type="ECO:0000256" key="3">
    <source>
        <dbReference type="ARBA" id="ARBA00022512"/>
    </source>
</evidence>
<dbReference type="SMART" id="SM00822">
    <property type="entry name" value="PKS_KR"/>
    <property type="match status" value="1"/>
</dbReference>
<evidence type="ECO:0000256" key="1">
    <source>
        <dbReference type="ARBA" id="ARBA00004191"/>
    </source>
</evidence>
<dbReference type="GO" id="GO:0016491">
    <property type="term" value="F:oxidoreductase activity"/>
    <property type="evidence" value="ECO:0007669"/>
    <property type="project" value="UniProtKB-KW"/>
</dbReference>
<dbReference type="PRINTS" id="PR00081">
    <property type="entry name" value="GDHRDH"/>
</dbReference>
<keyword evidence="3" id="KW-0134">Cell wall</keyword>
<comment type="caution">
    <text evidence="7">The sequence shown here is derived from an EMBL/GenBank/DDBJ whole genome shotgun (WGS) entry which is preliminary data.</text>
</comment>
<keyword evidence="8" id="KW-1185">Reference proteome</keyword>
<dbReference type="PANTHER" id="PTHR42879">
    <property type="entry name" value="3-OXOACYL-(ACYL-CARRIER-PROTEIN) REDUCTASE"/>
    <property type="match status" value="1"/>
</dbReference>
<comment type="similarity">
    <text evidence="2">Belongs to the short-chain dehydrogenases/reductases (SDR) family.</text>
</comment>
<dbReference type="PANTHER" id="PTHR42879:SF2">
    <property type="entry name" value="3-OXOACYL-[ACYL-CARRIER-PROTEIN] REDUCTASE FABG"/>
    <property type="match status" value="1"/>
</dbReference>
<evidence type="ECO:0000313" key="8">
    <source>
        <dbReference type="Proteomes" id="UP001611415"/>
    </source>
</evidence>
<evidence type="ECO:0000256" key="4">
    <source>
        <dbReference type="ARBA" id="ARBA00040781"/>
    </source>
</evidence>
<sequence>MTVHRSALVTGGSRGIGAEIARRLAGEGYHLTLAARTLDTLAETARLLREEFGVEANPVAARMNDLDQVRDLVQAHADRFGGLNALVLSAGTGTAGRVADMQAKTYERMLDVNFRAPITLVQAALPLLRKSAAEDPARGAKIIALASITGVAGEAGLAAYGATKAALISLCETVSLEESGNGVSATAISPGYVDTDMTAWKHDELDPSAMLRTGDIAEMALAVTRLSRNAVIPNIVLTRAGDRMWRARATAIETPGTGYAACVSR</sequence>
<keyword evidence="3" id="KW-0964">Secreted</keyword>
<proteinExistence type="inferred from homology"/>
<dbReference type="InterPro" id="IPR002347">
    <property type="entry name" value="SDR_fam"/>
</dbReference>
<name>A0ABW7X3K5_9NOCA</name>
<dbReference type="Proteomes" id="UP001611415">
    <property type="component" value="Unassembled WGS sequence"/>
</dbReference>
<dbReference type="RefSeq" id="WP_397093132.1">
    <property type="nucleotide sequence ID" value="NZ_JBIRYO010000012.1"/>
</dbReference>
<dbReference type="PROSITE" id="PS00061">
    <property type="entry name" value="ADH_SHORT"/>
    <property type="match status" value="1"/>
</dbReference>
<dbReference type="Gene3D" id="3.40.50.720">
    <property type="entry name" value="NAD(P)-binding Rossmann-like Domain"/>
    <property type="match status" value="1"/>
</dbReference>